<dbReference type="GO" id="GO:0003677">
    <property type="term" value="F:DNA binding"/>
    <property type="evidence" value="ECO:0007669"/>
    <property type="project" value="InterPro"/>
</dbReference>
<dbReference type="GO" id="GO:0006352">
    <property type="term" value="P:DNA-templated transcription initiation"/>
    <property type="evidence" value="ECO:0007669"/>
    <property type="project" value="InterPro"/>
</dbReference>
<name>A0A0D5Y2K1_9PSED</name>
<evidence type="ECO:0000256" key="3">
    <source>
        <dbReference type="ARBA" id="ARBA00023082"/>
    </source>
</evidence>
<dbReference type="OrthoDB" id="9797134at2"/>
<dbReference type="InterPro" id="IPR013325">
    <property type="entry name" value="RNA_pol_sigma_r2"/>
</dbReference>
<dbReference type="Gene3D" id="1.10.10.10">
    <property type="entry name" value="Winged helix-like DNA-binding domain superfamily/Winged helix DNA-binding domain"/>
    <property type="match status" value="1"/>
</dbReference>
<keyword evidence="3" id="KW-0731">Sigma factor</keyword>
<dbReference type="InterPro" id="IPR013249">
    <property type="entry name" value="RNA_pol_sigma70_r4_t2"/>
</dbReference>
<dbReference type="InterPro" id="IPR036388">
    <property type="entry name" value="WH-like_DNA-bd_sf"/>
</dbReference>
<evidence type="ECO:0000256" key="4">
    <source>
        <dbReference type="ARBA" id="ARBA00023163"/>
    </source>
</evidence>
<dbReference type="KEGG" id="pcz:PCL1606_38140"/>
<evidence type="ECO:0000313" key="7">
    <source>
        <dbReference type="EMBL" id="AKA25265.1"/>
    </source>
</evidence>
<dbReference type="SUPFAM" id="SSF88946">
    <property type="entry name" value="Sigma2 domain of RNA polymerase sigma factors"/>
    <property type="match status" value="1"/>
</dbReference>
<dbReference type="Proteomes" id="UP000032748">
    <property type="component" value="Chromosome"/>
</dbReference>
<keyword evidence="4" id="KW-0804">Transcription</keyword>
<reference evidence="7 8" key="1">
    <citation type="journal article" date="2015" name="Mol. Plant Microbe Interact.">
        <title>Comparative Genomic Analysis of Pseudomonas chlororaphis PCL1606 Reveals New Insight into Antifungal Compounds Involved in Biocontrol.</title>
        <authorList>
            <person name="Calderon C.E."/>
            <person name="Ramos C."/>
            <person name="de Vicente A."/>
            <person name="Cazorla F.M."/>
        </authorList>
    </citation>
    <scope>NUCLEOTIDE SEQUENCE [LARGE SCALE GENOMIC DNA]</scope>
    <source>
        <strain evidence="7 8">PCL1606</strain>
    </source>
</reference>
<evidence type="ECO:0000256" key="2">
    <source>
        <dbReference type="ARBA" id="ARBA00023015"/>
    </source>
</evidence>
<dbReference type="RefSeq" id="WP_045884124.1">
    <property type="nucleotide sequence ID" value="NZ_CP011110.1"/>
</dbReference>
<dbReference type="InterPro" id="IPR013324">
    <property type="entry name" value="RNA_pol_sigma_r3/r4-like"/>
</dbReference>
<feature type="domain" description="RNA polymerase sigma-70 region 2" evidence="5">
    <location>
        <begin position="13"/>
        <end position="79"/>
    </location>
</feature>
<dbReference type="InterPro" id="IPR014284">
    <property type="entry name" value="RNA_pol_sigma-70_dom"/>
</dbReference>
<dbReference type="Pfam" id="PF04542">
    <property type="entry name" value="Sigma70_r2"/>
    <property type="match status" value="1"/>
</dbReference>
<evidence type="ECO:0000259" key="5">
    <source>
        <dbReference type="Pfam" id="PF04542"/>
    </source>
</evidence>
<keyword evidence="2" id="KW-0805">Transcription regulation</keyword>
<dbReference type="GO" id="GO:0016987">
    <property type="term" value="F:sigma factor activity"/>
    <property type="evidence" value="ECO:0007669"/>
    <property type="project" value="UniProtKB-KW"/>
</dbReference>
<protein>
    <submittedName>
        <fullName evidence="7">RNA polymerase subunit sigma-70</fullName>
    </submittedName>
</protein>
<dbReference type="NCBIfam" id="NF009180">
    <property type="entry name" value="PRK12528.1"/>
    <property type="match status" value="1"/>
</dbReference>
<dbReference type="PATRIC" id="fig|587753.10.peg.3805"/>
<sequence>MPSHSTVSPVAQLYANHHGWLRGWLHRRLGHSADAEDLAHDTFIRVLRSQEDVRELRQPMAFLATIANGLLINRWRRQAIERAYLEALAARPVAEEPSPEERHLMIETLLELDSLLVGLSSRVRQIFFLSQLDGLTYPQIAAQLSLSVAQVQRAMGKAFAVCYASRFE</sequence>
<evidence type="ECO:0000313" key="8">
    <source>
        <dbReference type="Proteomes" id="UP000032748"/>
    </source>
</evidence>
<dbReference type="SUPFAM" id="SSF88659">
    <property type="entry name" value="Sigma3 and sigma4 domains of RNA polymerase sigma factors"/>
    <property type="match status" value="1"/>
</dbReference>
<dbReference type="EMBL" id="CP011110">
    <property type="protein sequence ID" value="AKA25265.1"/>
    <property type="molecule type" value="Genomic_DNA"/>
</dbReference>
<dbReference type="Gene3D" id="1.10.1740.10">
    <property type="match status" value="1"/>
</dbReference>
<organism evidence="7 8">
    <name type="scientific">Pseudomonas chlororaphis</name>
    <dbReference type="NCBI Taxonomy" id="587753"/>
    <lineage>
        <taxon>Bacteria</taxon>
        <taxon>Pseudomonadati</taxon>
        <taxon>Pseudomonadota</taxon>
        <taxon>Gammaproteobacteria</taxon>
        <taxon>Pseudomonadales</taxon>
        <taxon>Pseudomonadaceae</taxon>
        <taxon>Pseudomonas</taxon>
    </lineage>
</organism>
<evidence type="ECO:0000259" key="6">
    <source>
        <dbReference type="Pfam" id="PF08281"/>
    </source>
</evidence>
<comment type="similarity">
    <text evidence="1">Belongs to the sigma-70 factor family. ECF subfamily.</text>
</comment>
<dbReference type="Pfam" id="PF08281">
    <property type="entry name" value="Sigma70_r4_2"/>
    <property type="match status" value="1"/>
</dbReference>
<dbReference type="AlphaFoldDB" id="A0A0D5Y2K1"/>
<dbReference type="InterPro" id="IPR007627">
    <property type="entry name" value="RNA_pol_sigma70_r2"/>
</dbReference>
<accession>A0A0D5Y2K1</accession>
<dbReference type="PANTHER" id="PTHR43133">
    <property type="entry name" value="RNA POLYMERASE ECF-TYPE SIGMA FACTO"/>
    <property type="match status" value="1"/>
</dbReference>
<evidence type="ECO:0000256" key="1">
    <source>
        <dbReference type="ARBA" id="ARBA00010641"/>
    </source>
</evidence>
<dbReference type="InterPro" id="IPR039425">
    <property type="entry name" value="RNA_pol_sigma-70-like"/>
</dbReference>
<dbReference type="PANTHER" id="PTHR43133:SF63">
    <property type="entry name" value="RNA POLYMERASE SIGMA FACTOR FECI-RELATED"/>
    <property type="match status" value="1"/>
</dbReference>
<feature type="domain" description="RNA polymerase sigma factor 70 region 4 type 2" evidence="6">
    <location>
        <begin position="110"/>
        <end position="159"/>
    </location>
</feature>
<dbReference type="NCBIfam" id="TIGR02937">
    <property type="entry name" value="sigma70-ECF"/>
    <property type="match status" value="1"/>
</dbReference>
<gene>
    <name evidence="7" type="ORF">PCL1606_38140</name>
</gene>
<proteinExistence type="inferred from homology"/>